<evidence type="ECO:0000259" key="10">
    <source>
        <dbReference type="PROSITE" id="PS50109"/>
    </source>
</evidence>
<dbReference type="KEGG" id="hhy:Halhy_0399"/>
<feature type="domain" description="Response regulatory" evidence="11">
    <location>
        <begin position="1106"/>
        <end position="1221"/>
    </location>
</feature>
<dbReference type="HOGENOM" id="CLU_000445_28_1_10"/>
<dbReference type="PANTHER" id="PTHR43547">
    <property type="entry name" value="TWO-COMPONENT HISTIDINE KINASE"/>
    <property type="match status" value="1"/>
</dbReference>
<sequence>MYFRILAVVFLFLWIMPLIAQQDYTADIRLYTTEQGLSDNHVYQCFQDHRGLMWLLSETGLTRFDGKQFKLMVNERFNLDYTKNKICFEDSDGDLWISNYSQKNKIEYTLVNTITGNIRNAQQKLGKLLPPNALHIKCGGSGSFWITTTAGELLKITPGKPTKRIYHQPGSIFSVIAVDSVRQSVWLAISDQDGSYDEEYKLINQQGKTICTYKITLLQNGLLDKKGVFRFYTLHDLGSISPDGKLKQQPIQQQLFTYQSQHQRAYELPLAFDPNSDHYWILYANQLHVLDQQKGHLFSATNNNHKLRPKSAYSIFVDRQGIGWICSIEGLYKVKLNPQRFQRLLWENPDEAENPVQLSCRGIVKDEKSATLYVNVSACLWSVKGTEERKIFCRENAIYALAQDEAGAIWMGSEALHRYHPATEETETVSAKIPLDYSIAWSLKPQQKRLWLGLNNGLAYLDKASGKIEFIDQKKSHPALKEAIIHSIMTTSHQQMWLLTEKGLFRFDPQKGILARYWTGGEGKYHLPVENLRTCHQDEKGNWWLATAEGLLRWNPAQGDARMFTTRDGLSNNNIYAAYADAYGYLWLSSDRGIIQFHMSSGKTRTFLPRDGLTHQEFNRISHFQDKDGRIYFGSLNGVTVFHPRDFYQDFRQTPNIPLVLTRAHLFSQPRNALQDVELDYFQSGKILFKPSHLYLTLRFALLDYTAPQSTQYEYRIEGLGNRWAPCPGGILQLAGLPYGHFKLIIRAKTANGLYSREQLSIPIQVLRPYYLQLWFLALLSIVLLGSIIGFFRYRNQWLKNRKVELEREVALQTEKIRQDKAIIEEQSVQLIKLDEAKSRFFANVTHELRTPLTLILGPINTVLETKTLDQYNADLLQMARQHSEGLLETINDLLDLTKLEAGKMDAQERPVLLYRKVRLLLGGFFVHAERKGILLQLDYRAEHLLRVQIDERLFTLILNNLLSNAFKFTEEGGNITLRVIDLVHSIQIEVEDSGSGIHPDDLPLVFERYFQTQHTGTAFEGGTGIGLSLAKESSKVMGAALSVVSTWGEGSVFTLCFPKKEVFGNIQEEEQTELNQLLLQEQSAISMVNGSLAVPETGSTDGQARILLIEDNHDLRQYLTQILAGKYQVRTLGNGREAQLNLEQWMPDLILSDIMMPLMDGFQFLEWLKSSEKHASIPIIMLTARADLGDKLRALRTGVDDYLVKPFVEAELLARIQNLLQRQQLRRGYVAPIVEEPGDLPLAGKVKKALVFTEADKKFLEKLEETILQHLQNPDFTVNDLAKTLLMSRSVFYTEIGRLIGLTPNEYINEIRLNRAREILKSKAGAISIKELASSVGFRDEKYFSRLFKQRYGILPSQMR</sequence>
<evidence type="ECO:0000313" key="12">
    <source>
        <dbReference type="EMBL" id="AEE48310.1"/>
    </source>
</evidence>
<dbReference type="eggNOG" id="COG3292">
    <property type="taxonomic scope" value="Bacteria"/>
</dbReference>
<evidence type="ECO:0000256" key="3">
    <source>
        <dbReference type="ARBA" id="ARBA00022553"/>
    </source>
</evidence>
<keyword evidence="12" id="KW-0418">Kinase</keyword>
<keyword evidence="6" id="KW-0804">Transcription</keyword>
<evidence type="ECO:0000313" key="13">
    <source>
        <dbReference type="Proteomes" id="UP000008461"/>
    </source>
</evidence>
<protein>
    <recommendedName>
        <fullName evidence="2">histidine kinase</fullName>
        <ecNumber evidence="2">2.7.13.3</ecNumber>
    </recommendedName>
</protein>
<dbReference type="InterPro" id="IPR005467">
    <property type="entry name" value="His_kinase_dom"/>
</dbReference>
<dbReference type="SUPFAM" id="SSF63829">
    <property type="entry name" value="Calcium-dependent phosphotriesterase"/>
    <property type="match status" value="1"/>
</dbReference>
<dbReference type="Gene3D" id="3.30.565.10">
    <property type="entry name" value="Histidine kinase-like ATPase, C-terminal domain"/>
    <property type="match status" value="1"/>
</dbReference>
<dbReference type="PANTHER" id="PTHR43547:SF2">
    <property type="entry name" value="HYBRID SIGNAL TRANSDUCTION HISTIDINE KINASE C"/>
    <property type="match status" value="1"/>
</dbReference>
<dbReference type="Pfam" id="PF00512">
    <property type="entry name" value="HisKA"/>
    <property type="match status" value="1"/>
</dbReference>
<dbReference type="GO" id="GO:0043565">
    <property type="term" value="F:sequence-specific DNA binding"/>
    <property type="evidence" value="ECO:0007669"/>
    <property type="project" value="InterPro"/>
</dbReference>
<dbReference type="PROSITE" id="PS50109">
    <property type="entry name" value="HIS_KIN"/>
    <property type="match status" value="1"/>
</dbReference>
<dbReference type="EMBL" id="CP002691">
    <property type="protein sequence ID" value="AEE48310.1"/>
    <property type="molecule type" value="Genomic_DNA"/>
</dbReference>
<dbReference type="PROSITE" id="PS01124">
    <property type="entry name" value="HTH_ARAC_FAMILY_2"/>
    <property type="match status" value="1"/>
</dbReference>
<dbReference type="PRINTS" id="PR00344">
    <property type="entry name" value="BCTRLSENSOR"/>
</dbReference>
<reference key="2">
    <citation type="submission" date="2011-04" db="EMBL/GenBank/DDBJ databases">
        <title>Complete sequence of chromosome of Haliscomenobacter hydrossis DSM 1100.</title>
        <authorList>
            <consortium name="US DOE Joint Genome Institute (JGI-PGF)"/>
            <person name="Lucas S."/>
            <person name="Han J."/>
            <person name="Lapidus A."/>
            <person name="Bruce D."/>
            <person name="Goodwin L."/>
            <person name="Pitluck S."/>
            <person name="Peters L."/>
            <person name="Kyrpides N."/>
            <person name="Mavromatis K."/>
            <person name="Ivanova N."/>
            <person name="Ovchinnikova G."/>
            <person name="Pagani I."/>
            <person name="Daligault H."/>
            <person name="Detter J.C."/>
            <person name="Han C."/>
            <person name="Land M."/>
            <person name="Hauser L."/>
            <person name="Markowitz V."/>
            <person name="Cheng J.-F."/>
            <person name="Hugenholtz P."/>
            <person name="Woyke T."/>
            <person name="Wu D."/>
            <person name="Verbarg S."/>
            <person name="Frueling A."/>
            <person name="Brambilla E."/>
            <person name="Klenk H.-P."/>
            <person name="Eisen J.A."/>
        </authorList>
    </citation>
    <scope>NUCLEOTIDE SEQUENCE</scope>
    <source>
        <strain>DSM 1100</strain>
    </source>
</reference>
<keyword evidence="12" id="KW-0808">Transferase</keyword>
<feature type="modified residue" description="4-aspartylphosphate" evidence="7">
    <location>
        <position position="1154"/>
    </location>
</feature>
<dbReference type="SUPFAM" id="SSF55874">
    <property type="entry name" value="ATPase domain of HSP90 chaperone/DNA topoisomerase II/histidine kinase"/>
    <property type="match status" value="1"/>
</dbReference>
<evidence type="ECO:0000256" key="1">
    <source>
        <dbReference type="ARBA" id="ARBA00000085"/>
    </source>
</evidence>
<dbReference type="Gene3D" id="2.60.40.10">
    <property type="entry name" value="Immunoglobulins"/>
    <property type="match status" value="1"/>
</dbReference>
<dbReference type="InterPro" id="IPR001789">
    <property type="entry name" value="Sig_transdc_resp-reg_receiver"/>
</dbReference>
<dbReference type="InterPro" id="IPR009057">
    <property type="entry name" value="Homeodomain-like_sf"/>
</dbReference>
<evidence type="ECO:0000259" key="9">
    <source>
        <dbReference type="PROSITE" id="PS01124"/>
    </source>
</evidence>
<dbReference type="InterPro" id="IPR003594">
    <property type="entry name" value="HATPase_dom"/>
</dbReference>
<dbReference type="Gene3D" id="1.10.287.130">
    <property type="match status" value="1"/>
</dbReference>
<keyword evidence="3 7" id="KW-0597">Phosphoprotein</keyword>
<dbReference type="InterPro" id="IPR018062">
    <property type="entry name" value="HTH_AraC-typ_CS"/>
</dbReference>
<dbReference type="InterPro" id="IPR018060">
    <property type="entry name" value="HTH_AraC"/>
</dbReference>
<dbReference type="Gene3D" id="2.130.10.10">
    <property type="entry name" value="YVTN repeat-like/Quinoprotein amine dehydrogenase"/>
    <property type="match status" value="3"/>
</dbReference>
<dbReference type="EC" id="2.7.13.3" evidence="2"/>
<evidence type="ECO:0000259" key="11">
    <source>
        <dbReference type="PROSITE" id="PS50110"/>
    </source>
</evidence>
<evidence type="ECO:0000256" key="2">
    <source>
        <dbReference type="ARBA" id="ARBA00012438"/>
    </source>
</evidence>
<name>F4KX82_HALH1</name>
<dbReference type="STRING" id="760192.Halhy_0399"/>
<dbReference type="InterPro" id="IPR013783">
    <property type="entry name" value="Ig-like_fold"/>
</dbReference>
<dbReference type="InterPro" id="IPR004358">
    <property type="entry name" value="Sig_transdc_His_kin-like_C"/>
</dbReference>
<dbReference type="InterPro" id="IPR011006">
    <property type="entry name" value="CheY-like_superfamily"/>
</dbReference>
<keyword evidence="13" id="KW-1185">Reference proteome</keyword>
<dbReference type="InterPro" id="IPR003661">
    <property type="entry name" value="HisK_dim/P_dom"/>
</dbReference>
<keyword evidence="8" id="KW-1133">Transmembrane helix</keyword>
<dbReference type="InterPro" id="IPR036890">
    <property type="entry name" value="HATPase_C_sf"/>
</dbReference>
<dbReference type="Gene3D" id="3.40.50.2300">
    <property type="match status" value="1"/>
</dbReference>
<dbReference type="PROSITE" id="PS00041">
    <property type="entry name" value="HTH_ARAC_FAMILY_1"/>
    <property type="match status" value="1"/>
</dbReference>
<dbReference type="Pfam" id="PF00072">
    <property type="entry name" value="Response_reg"/>
    <property type="match status" value="1"/>
</dbReference>
<dbReference type="SUPFAM" id="SSF46689">
    <property type="entry name" value="Homeodomain-like"/>
    <property type="match status" value="1"/>
</dbReference>
<dbReference type="eggNOG" id="COG2207">
    <property type="taxonomic scope" value="Bacteria"/>
</dbReference>
<reference evidence="12 13" key="1">
    <citation type="journal article" date="2011" name="Stand. Genomic Sci.">
        <title>Complete genome sequence of Haliscomenobacter hydrossis type strain (O).</title>
        <authorList>
            <consortium name="US DOE Joint Genome Institute (JGI-PGF)"/>
            <person name="Daligault H."/>
            <person name="Lapidus A."/>
            <person name="Zeytun A."/>
            <person name="Nolan M."/>
            <person name="Lucas S."/>
            <person name="Del Rio T.G."/>
            <person name="Tice H."/>
            <person name="Cheng J.F."/>
            <person name="Tapia R."/>
            <person name="Han C."/>
            <person name="Goodwin L."/>
            <person name="Pitluck S."/>
            <person name="Liolios K."/>
            <person name="Pagani I."/>
            <person name="Ivanova N."/>
            <person name="Huntemann M."/>
            <person name="Mavromatis K."/>
            <person name="Mikhailova N."/>
            <person name="Pati A."/>
            <person name="Chen A."/>
            <person name="Palaniappan K."/>
            <person name="Land M."/>
            <person name="Hauser L."/>
            <person name="Brambilla E.M."/>
            <person name="Rohde M."/>
            <person name="Verbarg S."/>
            <person name="Goker M."/>
            <person name="Bristow J."/>
            <person name="Eisen J.A."/>
            <person name="Markowitz V."/>
            <person name="Hugenholtz P."/>
            <person name="Kyrpides N.C."/>
            <person name="Klenk H.P."/>
            <person name="Woyke T."/>
        </authorList>
    </citation>
    <scope>NUCLEOTIDE SEQUENCE [LARGE SCALE GENOMIC DNA]</scope>
    <source>
        <strain evidence="13">ATCC 27775 / DSM 1100 / LMG 10767 / O</strain>
    </source>
</reference>
<dbReference type="GO" id="GO:0003700">
    <property type="term" value="F:DNA-binding transcription factor activity"/>
    <property type="evidence" value="ECO:0007669"/>
    <property type="project" value="InterPro"/>
</dbReference>
<dbReference type="Pfam" id="PF02518">
    <property type="entry name" value="HATPase_c"/>
    <property type="match status" value="1"/>
</dbReference>
<evidence type="ECO:0000256" key="6">
    <source>
        <dbReference type="ARBA" id="ARBA00023163"/>
    </source>
</evidence>
<gene>
    <name evidence="12" type="ordered locus">Halhy_0399</name>
</gene>
<evidence type="ECO:0000256" key="4">
    <source>
        <dbReference type="ARBA" id="ARBA00023015"/>
    </source>
</evidence>
<dbReference type="PROSITE" id="PS50110">
    <property type="entry name" value="RESPONSE_REGULATORY"/>
    <property type="match status" value="1"/>
</dbReference>
<dbReference type="CDD" id="cd00082">
    <property type="entry name" value="HisKA"/>
    <property type="match status" value="1"/>
</dbReference>
<dbReference type="InterPro" id="IPR015943">
    <property type="entry name" value="WD40/YVTN_repeat-like_dom_sf"/>
</dbReference>
<dbReference type="SMART" id="SM00448">
    <property type="entry name" value="REC"/>
    <property type="match status" value="1"/>
</dbReference>
<evidence type="ECO:0000256" key="7">
    <source>
        <dbReference type="PROSITE-ProRule" id="PRU00169"/>
    </source>
</evidence>
<dbReference type="eggNOG" id="COG0745">
    <property type="taxonomic scope" value="Bacteria"/>
</dbReference>
<keyword evidence="4" id="KW-0805">Transcription regulation</keyword>
<comment type="catalytic activity">
    <reaction evidence="1">
        <text>ATP + protein L-histidine = ADP + protein N-phospho-L-histidine.</text>
        <dbReference type="EC" id="2.7.13.3"/>
    </reaction>
</comment>
<dbReference type="InterPro" id="IPR011110">
    <property type="entry name" value="Reg_prop"/>
</dbReference>
<dbReference type="SMART" id="SM00388">
    <property type="entry name" value="HisKA"/>
    <property type="match status" value="1"/>
</dbReference>
<dbReference type="SUPFAM" id="SSF52172">
    <property type="entry name" value="CheY-like"/>
    <property type="match status" value="1"/>
</dbReference>
<keyword evidence="8" id="KW-0472">Membrane</keyword>
<dbReference type="OrthoDB" id="9797097at2"/>
<feature type="transmembrane region" description="Helical" evidence="8">
    <location>
        <begin position="770"/>
        <end position="792"/>
    </location>
</feature>
<organism evidence="12 13">
    <name type="scientific">Haliscomenobacter hydrossis (strain ATCC 27775 / DSM 1100 / LMG 10767 / O)</name>
    <dbReference type="NCBI Taxonomy" id="760192"/>
    <lineage>
        <taxon>Bacteria</taxon>
        <taxon>Pseudomonadati</taxon>
        <taxon>Bacteroidota</taxon>
        <taxon>Saprospiria</taxon>
        <taxon>Saprospirales</taxon>
        <taxon>Haliscomenobacteraceae</taxon>
        <taxon>Haliscomenobacter</taxon>
    </lineage>
</organism>
<dbReference type="InterPro" id="IPR036097">
    <property type="entry name" value="HisK_dim/P_sf"/>
</dbReference>
<dbReference type="Pfam" id="PF07494">
    <property type="entry name" value="Reg_prop"/>
    <property type="match status" value="1"/>
</dbReference>
<evidence type="ECO:0000256" key="8">
    <source>
        <dbReference type="SAM" id="Phobius"/>
    </source>
</evidence>
<keyword evidence="5" id="KW-0238">DNA-binding</keyword>
<accession>F4KX82</accession>
<dbReference type="SUPFAM" id="SSF47384">
    <property type="entry name" value="Homodimeric domain of signal transducing histidine kinase"/>
    <property type="match status" value="1"/>
</dbReference>
<dbReference type="Pfam" id="PF12833">
    <property type="entry name" value="HTH_18"/>
    <property type="match status" value="1"/>
</dbReference>
<dbReference type="Proteomes" id="UP000008461">
    <property type="component" value="Chromosome"/>
</dbReference>
<feature type="domain" description="HTH araC/xylS-type" evidence="9">
    <location>
        <begin position="1262"/>
        <end position="1361"/>
    </location>
</feature>
<dbReference type="SMART" id="SM00342">
    <property type="entry name" value="HTH_ARAC"/>
    <property type="match status" value="1"/>
</dbReference>
<feature type="domain" description="Histidine kinase" evidence="10">
    <location>
        <begin position="844"/>
        <end position="1062"/>
    </location>
</feature>
<dbReference type="Gene3D" id="1.10.10.60">
    <property type="entry name" value="Homeodomain-like"/>
    <property type="match status" value="1"/>
</dbReference>
<proteinExistence type="predicted"/>
<dbReference type="SMART" id="SM00387">
    <property type="entry name" value="HATPase_c"/>
    <property type="match status" value="1"/>
</dbReference>
<keyword evidence="8" id="KW-0812">Transmembrane</keyword>
<dbReference type="eggNOG" id="COG2205">
    <property type="taxonomic scope" value="Bacteria"/>
</dbReference>
<evidence type="ECO:0000256" key="5">
    <source>
        <dbReference type="ARBA" id="ARBA00023125"/>
    </source>
</evidence>
<dbReference type="GO" id="GO:0000155">
    <property type="term" value="F:phosphorelay sensor kinase activity"/>
    <property type="evidence" value="ECO:0007669"/>
    <property type="project" value="InterPro"/>
</dbReference>